<keyword evidence="5" id="KW-0813">Transport</keyword>
<evidence type="ECO:0000256" key="4">
    <source>
        <dbReference type="ARBA" id="ARBA00020726"/>
    </source>
</evidence>
<evidence type="ECO:0000256" key="2">
    <source>
        <dbReference type="ARBA" id="ARBA00010867"/>
    </source>
</evidence>
<dbReference type="GO" id="GO:0005744">
    <property type="term" value="C:TIM23 mitochondrial import inner membrane translocase complex"/>
    <property type="evidence" value="ECO:0007669"/>
    <property type="project" value="InterPro"/>
</dbReference>
<evidence type="ECO:0000256" key="13">
    <source>
        <dbReference type="ARBA" id="ARBA00023157"/>
    </source>
</evidence>
<feature type="domain" description="CUB" evidence="21">
    <location>
        <begin position="171"/>
        <end position="286"/>
    </location>
</feature>
<dbReference type="AlphaFoldDB" id="A0A9Q1DSN8"/>
<dbReference type="Pfam" id="PF08294">
    <property type="entry name" value="TIM21"/>
    <property type="match status" value="1"/>
</dbReference>
<keyword evidence="6 19" id="KW-0812">Transmembrane</keyword>
<proteinExistence type="inferred from homology"/>
<organism evidence="22 23">
    <name type="scientific">Conger conger</name>
    <name type="common">Conger eel</name>
    <name type="synonym">Muraena conger</name>
    <dbReference type="NCBI Taxonomy" id="82655"/>
    <lineage>
        <taxon>Eukaryota</taxon>
        <taxon>Metazoa</taxon>
        <taxon>Chordata</taxon>
        <taxon>Craniata</taxon>
        <taxon>Vertebrata</taxon>
        <taxon>Euteleostomi</taxon>
        <taxon>Actinopterygii</taxon>
        <taxon>Neopterygii</taxon>
        <taxon>Teleostei</taxon>
        <taxon>Anguilliformes</taxon>
        <taxon>Congridae</taxon>
        <taxon>Conger</taxon>
    </lineage>
</organism>
<keyword evidence="12 19" id="KW-0472">Membrane</keyword>
<dbReference type="InterPro" id="IPR023415">
    <property type="entry name" value="LDLR_class-A_CS"/>
</dbReference>
<keyword evidence="20" id="KW-0732">Signal</keyword>
<reference evidence="22" key="1">
    <citation type="journal article" date="2023" name="Science">
        <title>Genome structures resolve the early diversification of teleost fishes.</title>
        <authorList>
            <person name="Parey E."/>
            <person name="Louis A."/>
            <person name="Montfort J."/>
            <person name="Bouchez O."/>
            <person name="Roques C."/>
            <person name="Iampietro C."/>
            <person name="Lluch J."/>
            <person name="Castinel A."/>
            <person name="Donnadieu C."/>
            <person name="Desvignes T."/>
            <person name="Floi Bucao C."/>
            <person name="Jouanno E."/>
            <person name="Wen M."/>
            <person name="Mejri S."/>
            <person name="Dirks R."/>
            <person name="Jansen H."/>
            <person name="Henkel C."/>
            <person name="Chen W.J."/>
            <person name="Zahm M."/>
            <person name="Cabau C."/>
            <person name="Klopp C."/>
            <person name="Thompson A.W."/>
            <person name="Robinson-Rechavi M."/>
            <person name="Braasch I."/>
            <person name="Lecointre G."/>
            <person name="Bobe J."/>
            <person name="Postlethwait J.H."/>
            <person name="Berthelot C."/>
            <person name="Roest Crollius H."/>
            <person name="Guiguen Y."/>
        </authorList>
    </citation>
    <scope>NUCLEOTIDE SEQUENCE</scope>
    <source>
        <strain evidence="22">Concon-B</strain>
    </source>
</reference>
<dbReference type="PANTHER" id="PTHR13032:SF6">
    <property type="entry name" value="MITOCHONDRIAL IMPORT INNER MEMBRANE TRANSLOCASE SUBUNIT TIM21"/>
    <property type="match status" value="1"/>
</dbReference>
<dbReference type="InterPro" id="IPR038552">
    <property type="entry name" value="Tim21_IMS_sf"/>
</dbReference>
<evidence type="ECO:0000259" key="21">
    <source>
        <dbReference type="PROSITE" id="PS01180"/>
    </source>
</evidence>
<dbReference type="PROSITE" id="PS01209">
    <property type="entry name" value="LDLRA_1"/>
    <property type="match status" value="1"/>
</dbReference>
<feature type="signal peptide" evidence="20">
    <location>
        <begin position="1"/>
        <end position="22"/>
    </location>
</feature>
<feature type="transmembrane region" description="Helical" evidence="19">
    <location>
        <begin position="549"/>
        <end position="570"/>
    </location>
</feature>
<feature type="domain" description="CUB" evidence="21">
    <location>
        <begin position="40"/>
        <end position="154"/>
    </location>
</feature>
<keyword evidence="13 17" id="KW-1015">Disulfide bond</keyword>
<evidence type="ECO:0000256" key="11">
    <source>
        <dbReference type="ARBA" id="ARBA00023128"/>
    </source>
</evidence>
<name>A0A9Q1DSN8_CONCO</name>
<comment type="caution">
    <text evidence="16">Lacks conserved residue(s) required for the propagation of feature annotation.</text>
</comment>
<evidence type="ECO:0000256" key="18">
    <source>
        <dbReference type="SAM" id="MobiDB-lite"/>
    </source>
</evidence>
<feature type="disulfide bond" evidence="17">
    <location>
        <begin position="298"/>
        <end position="316"/>
    </location>
</feature>
<dbReference type="SUPFAM" id="SSF57424">
    <property type="entry name" value="LDL receptor-like module"/>
    <property type="match status" value="1"/>
</dbReference>
<sequence length="864" mass="96950">MVHGRSLLHVVASLIILGLSGATKKEQVKNNSGVQPAGQCGTWVKEPEGGLFTSPNYPNKYPPEQECIYILEAQPRQCIDLYFDETYSIEPSWECKFDHIEVRDGPFGFSPIIGRYCGQQSPPYIRSSGRYLWIKFVADGELEAIGFSARYNFTADPDFKDLGVPKPLPVCEFEMGGPEGFVESQQITKDGKALQTEAVDCKWYIRAPPRSKIYLRFLDYEMQNSNECKRNFVAVYDGSSSVEDLKSKFCSTVANDVMLVTALGVIRMWADESSRKSRFRILFTTFQEPPCDADAFFCHSNMCINSTLVCNGVQNCVYPWDENHCKEKRKANILDNLNNTNGTIIGVTCCIVIILLIVSVIVQIKQPRKKYIIRREDFDPTMFQEVFEPPHYELCTLRSTAASADLVDLAEDFENYHKLRRSSSRCIHDHHCGSQISSLKGSRSNLSTREATILTDLQPQPVRPLIPPTNRRSILVMKHSYSQDAADGCDLDDDLEDVPTTSHRLSRHEKAVQRLRNSGGKERGQVSRSPSDVPGLSAAQKVKQASKDFTYFIVVLVGVGVTGGLLYILFKELLSSSSPNKIYGKTLDKCKRHPEVIGAFGEPIKAYGETSRRGRRQQISHVEFLRDGVKHMRLKFYIEGSEPRMQGTVHTELRENPETGKYEFRYVVDTGEIVTVAKGEYFSAEPKMELYWYIIVIIFIIIKIFFYICWYRSRQRQLAAYLSNPRNAQIVIVGGRAYLHQMCERQNTSIWPSWYGIQDDSSVGEPSASLPPAPSYTHLDVPPPYEAVSGSDDLKPPPYSEYAQGGAAEDTVAIPILEGCDSCSLSDAPPPYTPCPLATGEQQEEPAVLPPRPEEGPSGTGSCS</sequence>
<evidence type="ECO:0000256" key="20">
    <source>
        <dbReference type="SAM" id="SignalP"/>
    </source>
</evidence>
<dbReference type="CDD" id="cd00112">
    <property type="entry name" value="LDLa"/>
    <property type="match status" value="1"/>
</dbReference>
<protein>
    <recommendedName>
        <fullName evidence="4">Mitochondrial import inner membrane translocase subunit TIM21</fullName>
    </recommendedName>
    <alternativeName>
        <fullName evidence="14">TIM21-like protein, mitochondrial</fullName>
    </alternativeName>
    <alternativeName>
        <fullName evidence="3 15">mitochondrial import inner membrane translocase subunit TIM21</fullName>
    </alternativeName>
</protein>
<comment type="subcellular location">
    <subcellularLocation>
        <location evidence="1">Mitochondrion membrane</location>
        <topology evidence="1">Single-pass membrane protein</topology>
    </subcellularLocation>
</comment>
<dbReference type="FunFam" id="2.60.120.290:FF:000016">
    <property type="entry name" value="neuropilin and tolloid-like protein 2"/>
    <property type="match status" value="1"/>
</dbReference>
<evidence type="ECO:0000256" key="16">
    <source>
        <dbReference type="PROSITE-ProRule" id="PRU00059"/>
    </source>
</evidence>
<feature type="disulfide bond" evidence="17">
    <location>
        <begin position="310"/>
        <end position="325"/>
    </location>
</feature>
<feature type="chain" id="PRO_5040175141" description="Mitochondrial import inner membrane translocase subunit TIM21" evidence="20">
    <location>
        <begin position="23"/>
        <end position="864"/>
    </location>
</feature>
<evidence type="ECO:0000256" key="1">
    <source>
        <dbReference type="ARBA" id="ARBA00004304"/>
    </source>
</evidence>
<evidence type="ECO:0000256" key="17">
    <source>
        <dbReference type="PROSITE-ProRule" id="PRU00124"/>
    </source>
</evidence>
<comment type="caution">
    <text evidence="22">The sequence shown here is derived from an EMBL/GenBank/DDBJ whole genome shotgun (WGS) entry which is preliminary data.</text>
</comment>
<dbReference type="OrthoDB" id="9971251at2759"/>
<dbReference type="Gene3D" id="2.60.120.290">
    <property type="entry name" value="Spermadhesin, CUB domain"/>
    <property type="match status" value="2"/>
</dbReference>
<evidence type="ECO:0000256" key="10">
    <source>
        <dbReference type="ARBA" id="ARBA00023010"/>
    </source>
</evidence>
<feature type="disulfide bond" evidence="17">
    <location>
        <begin position="291"/>
        <end position="303"/>
    </location>
</feature>
<keyword evidence="8" id="KW-0809">Transit peptide</keyword>
<dbReference type="InterPro" id="IPR036055">
    <property type="entry name" value="LDL_receptor-like_sf"/>
</dbReference>
<evidence type="ECO:0000256" key="19">
    <source>
        <dbReference type="SAM" id="Phobius"/>
    </source>
</evidence>
<evidence type="ECO:0000313" key="23">
    <source>
        <dbReference type="Proteomes" id="UP001152803"/>
    </source>
</evidence>
<keyword evidence="23" id="KW-1185">Reference proteome</keyword>
<dbReference type="InterPro" id="IPR035914">
    <property type="entry name" value="Sperma_CUB_dom_sf"/>
</dbReference>
<feature type="disulfide bond" evidence="16">
    <location>
        <begin position="40"/>
        <end position="67"/>
    </location>
</feature>
<dbReference type="Proteomes" id="UP001152803">
    <property type="component" value="Unassembled WGS sequence"/>
</dbReference>
<evidence type="ECO:0000256" key="5">
    <source>
        <dbReference type="ARBA" id="ARBA00022448"/>
    </source>
</evidence>
<dbReference type="PROSITE" id="PS01180">
    <property type="entry name" value="CUB"/>
    <property type="match status" value="2"/>
</dbReference>
<gene>
    <name evidence="22" type="ORF">COCON_G00067840</name>
</gene>
<dbReference type="SUPFAM" id="SSF49854">
    <property type="entry name" value="Spermadhesin, CUB domain"/>
    <property type="match status" value="2"/>
</dbReference>
<dbReference type="FunFam" id="3.10.450.320:FF:000001">
    <property type="entry name" value="Mitochondrial import inner membrane translocase subunit Tim21"/>
    <property type="match status" value="1"/>
</dbReference>
<evidence type="ECO:0000256" key="12">
    <source>
        <dbReference type="ARBA" id="ARBA00023136"/>
    </source>
</evidence>
<keyword evidence="9 19" id="KW-1133">Transmembrane helix</keyword>
<accession>A0A9Q1DSN8</accession>
<dbReference type="Gene3D" id="4.10.400.10">
    <property type="entry name" value="Low-density Lipoprotein Receptor"/>
    <property type="match status" value="1"/>
</dbReference>
<evidence type="ECO:0000256" key="14">
    <source>
        <dbReference type="ARBA" id="ARBA00031620"/>
    </source>
</evidence>
<dbReference type="Gene3D" id="3.10.450.320">
    <property type="entry name" value="Mitochondrial import inner membrane translocase subunit Tim21"/>
    <property type="match status" value="1"/>
</dbReference>
<feature type="region of interest" description="Disordered" evidence="18">
    <location>
        <begin position="831"/>
        <end position="864"/>
    </location>
</feature>
<dbReference type="Pfam" id="PF00057">
    <property type="entry name" value="Ldl_recept_a"/>
    <property type="match status" value="1"/>
</dbReference>
<dbReference type="EMBL" id="JAFJMO010000004">
    <property type="protein sequence ID" value="KAJ8279718.1"/>
    <property type="molecule type" value="Genomic_DNA"/>
</dbReference>
<keyword evidence="11" id="KW-0496">Mitochondrion</keyword>
<keyword evidence="7" id="KW-0653">Protein transport</keyword>
<dbReference type="SMART" id="SM00042">
    <property type="entry name" value="CUB"/>
    <property type="match status" value="2"/>
</dbReference>
<dbReference type="InterPro" id="IPR002172">
    <property type="entry name" value="LDrepeatLR_classA_rpt"/>
</dbReference>
<dbReference type="Pfam" id="PF00431">
    <property type="entry name" value="CUB"/>
    <property type="match status" value="2"/>
</dbReference>
<dbReference type="PANTHER" id="PTHR13032">
    <property type="entry name" value="MITOCHONDRIAL IMPORT INNER MEMBRANE TRANSLOCASE SUBUNIT TIM21"/>
    <property type="match status" value="1"/>
</dbReference>
<dbReference type="InterPro" id="IPR013261">
    <property type="entry name" value="Tim21"/>
</dbReference>
<comment type="similarity">
    <text evidence="2">Belongs to the TIM21 family.</text>
</comment>
<evidence type="ECO:0000256" key="3">
    <source>
        <dbReference type="ARBA" id="ARBA00020213"/>
    </source>
</evidence>
<dbReference type="CDD" id="cd00041">
    <property type="entry name" value="CUB"/>
    <property type="match status" value="2"/>
</dbReference>
<evidence type="ECO:0000256" key="7">
    <source>
        <dbReference type="ARBA" id="ARBA00022927"/>
    </source>
</evidence>
<dbReference type="GO" id="GO:0030150">
    <property type="term" value="P:protein import into mitochondrial matrix"/>
    <property type="evidence" value="ECO:0007669"/>
    <property type="project" value="InterPro"/>
</dbReference>
<evidence type="ECO:0000256" key="8">
    <source>
        <dbReference type="ARBA" id="ARBA00022946"/>
    </source>
</evidence>
<feature type="transmembrane region" description="Helical" evidence="19">
    <location>
        <begin position="344"/>
        <end position="364"/>
    </location>
</feature>
<dbReference type="InterPro" id="IPR000859">
    <property type="entry name" value="CUB_dom"/>
</dbReference>
<evidence type="ECO:0000256" key="6">
    <source>
        <dbReference type="ARBA" id="ARBA00022692"/>
    </source>
</evidence>
<evidence type="ECO:0000256" key="15">
    <source>
        <dbReference type="ARBA" id="ARBA00067208"/>
    </source>
</evidence>
<feature type="region of interest" description="Disordered" evidence="18">
    <location>
        <begin position="500"/>
        <end position="537"/>
    </location>
</feature>
<dbReference type="PROSITE" id="PS50068">
    <property type="entry name" value="LDLRA_2"/>
    <property type="match status" value="1"/>
</dbReference>
<dbReference type="SMART" id="SM00192">
    <property type="entry name" value="LDLa"/>
    <property type="match status" value="1"/>
</dbReference>
<evidence type="ECO:0000313" key="22">
    <source>
        <dbReference type="EMBL" id="KAJ8279718.1"/>
    </source>
</evidence>
<feature type="transmembrane region" description="Helical" evidence="19">
    <location>
        <begin position="690"/>
        <end position="710"/>
    </location>
</feature>
<keyword evidence="10" id="KW-0811">Translocation</keyword>
<evidence type="ECO:0000256" key="9">
    <source>
        <dbReference type="ARBA" id="ARBA00022989"/>
    </source>
</evidence>
<dbReference type="FunFam" id="2.60.120.290:FF:000013">
    <property type="entry name" value="Membrane frizzled-related protein"/>
    <property type="match status" value="1"/>
</dbReference>